<evidence type="ECO:0000313" key="3">
    <source>
        <dbReference type="Proteomes" id="UP001549691"/>
    </source>
</evidence>
<evidence type="ECO:0000256" key="1">
    <source>
        <dbReference type="ARBA" id="ARBA00006018"/>
    </source>
</evidence>
<evidence type="ECO:0000313" key="2">
    <source>
        <dbReference type="EMBL" id="MET7015387.1"/>
    </source>
</evidence>
<dbReference type="Pfam" id="PF01455">
    <property type="entry name" value="HupF_HypC"/>
    <property type="match status" value="1"/>
</dbReference>
<dbReference type="Gene3D" id="2.30.30.140">
    <property type="match status" value="1"/>
</dbReference>
<dbReference type="Proteomes" id="UP001549691">
    <property type="component" value="Unassembled WGS sequence"/>
</dbReference>
<protein>
    <submittedName>
        <fullName evidence="2">HypC/HybG/HupF family hydrogenase formation chaperone</fullName>
    </submittedName>
</protein>
<dbReference type="InterPro" id="IPR001109">
    <property type="entry name" value="Hydrogenase_HupF/HypC"/>
</dbReference>
<comment type="similarity">
    <text evidence="1">Belongs to the HupF/HypC family.</text>
</comment>
<dbReference type="SUPFAM" id="SSF159127">
    <property type="entry name" value="HupF/HypC-like"/>
    <property type="match status" value="1"/>
</dbReference>
<name>A0ABV2TQU6_9RHOO</name>
<accession>A0ABV2TQU6</accession>
<gene>
    <name evidence="2" type="ORF">ABXR19_14445</name>
</gene>
<keyword evidence="3" id="KW-1185">Reference proteome</keyword>
<comment type="caution">
    <text evidence="2">The sequence shown here is derived from an EMBL/GenBank/DDBJ whole genome shotgun (WGS) entry which is preliminary data.</text>
</comment>
<proteinExistence type="inferred from homology"/>
<sequence length="51" mass="5670">MPIRPEWVSKKKGDEMCLGMPMQILSIHGDRAISEALGVRREIGLALLPQP</sequence>
<reference evidence="2 3" key="1">
    <citation type="submission" date="2024-07" db="EMBL/GenBank/DDBJ databases">
        <title>Uliginosibacterium flavum JJ3220;KACC:17644.</title>
        <authorList>
            <person name="Kim M.K."/>
        </authorList>
    </citation>
    <scope>NUCLEOTIDE SEQUENCE [LARGE SCALE GENOMIC DNA]</scope>
    <source>
        <strain evidence="2 3">KACC:17644</strain>
    </source>
</reference>
<dbReference type="RefSeq" id="WP_354601846.1">
    <property type="nucleotide sequence ID" value="NZ_JBEWZI010000016.1"/>
</dbReference>
<organism evidence="2 3">
    <name type="scientific">Uliginosibacterium flavum</name>
    <dbReference type="NCBI Taxonomy" id="1396831"/>
    <lineage>
        <taxon>Bacteria</taxon>
        <taxon>Pseudomonadati</taxon>
        <taxon>Pseudomonadota</taxon>
        <taxon>Betaproteobacteria</taxon>
        <taxon>Rhodocyclales</taxon>
        <taxon>Zoogloeaceae</taxon>
        <taxon>Uliginosibacterium</taxon>
    </lineage>
</organism>
<dbReference type="EMBL" id="JBEWZI010000016">
    <property type="protein sequence ID" value="MET7015387.1"/>
    <property type="molecule type" value="Genomic_DNA"/>
</dbReference>